<keyword evidence="1" id="KW-0378">Hydrolase</keyword>
<sequence>MSQLNPKFIYFDLDDTLLDHKKAEQAGLQDVHEHFDMFDGIPEQQLLDTYHHINKGLWEEYGRGEIDRHELHRRRFQETFRDLGVDEQMHEEAGKVYMRYYRNHWEWIDGAYESYNKITQNFEVGIMTNGFAETQWLKIDQFKLKETARHIVISEEVGEMKPHPKVFDHATELTGVDREDILYVGDSFTSDVVGGSKANWKVAWFTKAPVDEGYKLAHLIFDDFTDLLKALNIK</sequence>
<evidence type="ECO:0000313" key="2">
    <source>
        <dbReference type="Proteomes" id="UP001597460"/>
    </source>
</evidence>
<dbReference type="Proteomes" id="UP001597460">
    <property type="component" value="Unassembled WGS sequence"/>
</dbReference>
<comment type="caution">
    <text evidence="1">The sequence shown here is derived from an EMBL/GenBank/DDBJ whole genome shotgun (WGS) entry which is preliminary data.</text>
</comment>
<dbReference type="SUPFAM" id="SSF56784">
    <property type="entry name" value="HAD-like"/>
    <property type="match status" value="1"/>
</dbReference>
<dbReference type="PANTHER" id="PTHR47478:SF1">
    <property type="entry name" value="PYRIMIDINE 5'-NUCLEOTIDASE YJJG"/>
    <property type="match status" value="1"/>
</dbReference>
<reference evidence="2" key="1">
    <citation type="journal article" date="2019" name="Int. J. Syst. Evol. Microbiol.">
        <title>The Global Catalogue of Microorganisms (GCM) 10K type strain sequencing project: providing services to taxonomists for standard genome sequencing and annotation.</title>
        <authorList>
            <consortium name="The Broad Institute Genomics Platform"/>
            <consortium name="The Broad Institute Genome Sequencing Center for Infectious Disease"/>
            <person name="Wu L."/>
            <person name="Ma J."/>
        </authorList>
    </citation>
    <scope>NUCLEOTIDE SEQUENCE [LARGE SCALE GENOMIC DNA]</scope>
    <source>
        <strain evidence="2">KCTC 52042</strain>
    </source>
</reference>
<dbReference type="PANTHER" id="PTHR47478">
    <property type="match status" value="1"/>
</dbReference>
<dbReference type="InterPro" id="IPR006439">
    <property type="entry name" value="HAD-SF_hydro_IA"/>
</dbReference>
<dbReference type="Gene3D" id="1.10.150.240">
    <property type="entry name" value="Putative phosphatase, domain 2"/>
    <property type="match status" value="1"/>
</dbReference>
<dbReference type="PRINTS" id="PR00413">
    <property type="entry name" value="HADHALOGNASE"/>
</dbReference>
<dbReference type="EC" id="3.1.3.-" evidence="1"/>
<proteinExistence type="predicted"/>
<dbReference type="GO" id="GO:0016787">
    <property type="term" value="F:hydrolase activity"/>
    <property type="evidence" value="ECO:0007669"/>
    <property type="project" value="UniProtKB-KW"/>
</dbReference>
<dbReference type="EMBL" id="JBHULI010000024">
    <property type="protein sequence ID" value="MFD2532770.1"/>
    <property type="molecule type" value="Genomic_DNA"/>
</dbReference>
<dbReference type="SFLD" id="SFLDS00003">
    <property type="entry name" value="Haloacid_Dehalogenase"/>
    <property type="match status" value="1"/>
</dbReference>
<dbReference type="Gene3D" id="3.40.50.1000">
    <property type="entry name" value="HAD superfamily/HAD-like"/>
    <property type="match status" value="1"/>
</dbReference>
<organism evidence="1 2">
    <name type="scientific">Gracilimonas halophila</name>
    <dbReference type="NCBI Taxonomy" id="1834464"/>
    <lineage>
        <taxon>Bacteria</taxon>
        <taxon>Pseudomonadati</taxon>
        <taxon>Balneolota</taxon>
        <taxon>Balneolia</taxon>
        <taxon>Balneolales</taxon>
        <taxon>Balneolaceae</taxon>
        <taxon>Gracilimonas</taxon>
    </lineage>
</organism>
<dbReference type="InterPro" id="IPR041492">
    <property type="entry name" value="HAD_2"/>
</dbReference>
<dbReference type="InterPro" id="IPR052550">
    <property type="entry name" value="Pyrimidine_5'-ntase_YjjG"/>
</dbReference>
<dbReference type="InterPro" id="IPR036412">
    <property type="entry name" value="HAD-like_sf"/>
</dbReference>
<protein>
    <submittedName>
        <fullName evidence="1">HAD family hydrolase</fullName>
        <ecNumber evidence="1">3.1.3.-</ecNumber>
    </submittedName>
</protein>
<dbReference type="InterPro" id="IPR023214">
    <property type="entry name" value="HAD_sf"/>
</dbReference>
<dbReference type="Pfam" id="PF13419">
    <property type="entry name" value="HAD_2"/>
    <property type="match status" value="1"/>
</dbReference>
<name>A0ABW5JJV9_9BACT</name>
<accession>A0ABW5JJV9</accession>
<dbReference type="NCBIfam" id="TIGR01549">
    <property type="entry name" value="HAD-SF-IA-v1"/>
    <property type="match status" value="1"/>
</dbReference>
<dbReference type="InterPro" id="IPR023198">
    <property type="entry name" value="PGP-like_dom2"/>
</dbReference>
<dbReference type="RefSeq" id="WP_390301803.1">
    <property type="nucleotide sequence ID" value="NZ_JBHULI010000024.1"/>
</dbReference>
<evidence type="ECO:0000313" key="1">
    <source>
        <dbReference type="EMBL" id="MFD2532770.1"/>
    </source>
</evidence>
<gene>
    <name evidence="1" type="ORF">ACFSVN_09965</name>
</gene>
<dbReference type="SFLD" id="SFLDG01129">
    <property type="entry name" value="C1.5:_HAD__Beta-PGM__Phosphata"/>
    <property type="match status" value="1"/>
</dbReference>
<keyword evidence="2" id="KW-1185">Reference proteome</keyword>